<dbReference type="EMBL" id="NEMB01000003">
    <property type="protein sequence ID" value="PQQ68223.1"/>
    <property type="molecule type" value="Genomic_DNA"/>
</dbReference>
<dbReference type="AlphaFoldDB" id="A0A2S8REK8"/>
<dbReference type="OrthoDB" id="2618167at2"/>
<comment type="caution">
    <text evidence="1">The sequence shown here is derived from an EMBL/GenBank/DDBJ whole genome shotgun (WGS) entry which is preliminary data.</text>
</comment>
<reference evidence="1 2" key="1">
    <citation type="journal article" date="2018" name="Syst. Appl. Microbiol.">
        <title>Characterization and high-quality draft genome sequence of Herbivorax saccincola A7, an anaerobic, alkaliphilic, thermophilic, cellulolytic, and xylanolytic bacterium.</title>
        <authorList>
            <person name="Aikawa S."/>
            <person name="Baramee S."/>
            <person name="Sermsathanaswadi J."/>
            <person name="Thianheng P."/>
            <person name="Tachaapaikoon C."/>
            <person name="Shikata A."/>
            <person name="Waeonukul R."/>
            <person name="Pason P."/>
            <person name="Ratanakhanokchai K."/>
            <person name="Kosugi A."/>
        </authorList>
    </citation>
    <scope>NUCLEOTIDE SEQUENCE [LARGE SCALE GENOMIC DNA]</scope>
    <source>
        <strain evidence="1 2">A7</strain>
    </source>
</reference>
<organism evidence="1 2">
    <name type="scientific">Acetivibrio saccincola</name>
    <dbReference type="NCBI Taxonomy" id="1677857"/>
    <lineage>
        <taxon>Bacteria</taxon>
        <taxon>Bacillati</taxon>
        <taxon>Bacillota</taxon>
        <taxon>Clostridia</taxon>
        <taxon>Eubacteriales</taxon>
        <taxon>Oscillospiraceae</taxon>
        <taxon>Acetivibrio</taxon>
    </lineage>
</organism>
<dbReference type="RefSeq" id="WP_105367389.1">
    <property type="nucleotide sequence ID" value="NZ_NEMB01000003.1"/>
</dbReference>
<evidence type="ECO:0000313" key="2">
    <source>
        <dbReference type="Proteomes" id="UP000239720"/>
    </source>
</evidence>
<proteinExistence type="predicted"/>
<gene>
    <name evidence="1" type="ORF">B9R14_00840</name>
</gene>
<protein>
    <submittedName>
        <fullName evidence="1">Uncharacterized protein</fullName>
    </submittedName>
</protein>
<dbReference type="Proteomes" id="UP000239720">
    <property type="component" value="Unassembled WGS sequence"/>
</dbReference>
<sequence>MNDIRTKIYSAFKELGYDIVEIEGKKLYHRNGSYYRLTYIEAFRAYVIEYANSYEEAKNNVFEDGDTYSIDLEESEFIEKLKSDLLKYYC</sequence>
<accession>A0A2S8REK8</accession>
<evidence type="ECO:0000313" key="1">
    <source>
        <dbReference type="EMBL" id="PQQ68223.1"/>
    </source>
</evidence>
<name>A0A2S8REK8_9FIRM</name>